<dbReference type="Proteomes" id="UP000321726">
    <property type="component" value="Unassembled WGS sequence"/>
</dbReference>
<evidence type="ECO:0008006" key="5">
    <source>
        <dbReference type="Google" id="ProtNLM"/>
    </source>
</evidence>
<dbReference type="OrthoDB" id="9806511at2"/>
<protein>
    <recommendedName>
        <fullName evidence="5">DUF2218 domain-containing protein</fullName>
    </recommendedName>
</protein>
<evidence type="ECO:0000313" key="3">
    <source>
        <dbReference type="Proteomes" id="UP000184123"/>
    </source>
</evidence>
<dbReference type="RefSeq" id="WP_073436606.1">
    <property type="nucleotide sequence ID" value="NZ_BJXU01000155.1"/>
</dbReference>
<dbReference type="PIRSF" id="PIRSF028291">
    <property type="entry name" value="UCP028291"/>
    <property type="match status" value="1"/>
</dbReference>
<evidence type="ECO:0000313" key="2">
    <source>
        <dbReference type="EMBL" id="SHM68908.1"/>
    </source>
</evidence>
<evidence type="ECO:0000313" key="1">
    <source>
        <dbReference type="EMBL" id="GEN25577.1"/>
    </source>
</evidence>
<evidence type="ECO:0000313" key="4">
    <source>
        <dbReference type="Proteomes" id="UP000321726"/>
    </source>
</evidence>
<accession>A0A1M7KTL8</accession>
<dbReference type="Gene3D" id="3.30.310.50">
    <property type="entry name" value="Alpha-D-phosphohexomutase, C-terminal domain"/>
    <property type="match status" value="1"/>
</dbReference>
<sequence>MHESSAQIVTSSGQRLINRLCKHWAHKLEVDADQGRVVFDGGLCLMSADEDALRVQLQADDAERLELLKGVVASHLERMAGKEELEIRWQ</sequence>
<gene>
    <name evidence="1" type="ORF">HCU01_35260</name>
    <name evidence="2" type="ORF">SAMN05660971_03609</name>
</gene>
<dbReference type="AlphaFoldDB" id="A0A1M7KTL8"/>
<keyword evidence="4" id="KW-1185">Reference proteome</keyword>
<dbReference type="InterPro" id="IPR014543">
    <property type="entry name" value="UCP028291"/>
</dbReference>
<name>A0A1M7KTL8_9GAMM</name>
<dbReference type="EMBL" id="FRCA01000011">
    <property type="protein sequence ID" value="SHM68908.1"/>
    <property type="molecule type" value="Genomic_DNA"/>
</dbReference>
<proteinExistence type="predicted"/>
<dbReference type="STRING" id="44933.SAMN05660971_03609"/>
<organism evidence="2 3">
    <name type="scientific">Halomonas cupida</name>
    <dbReference type="NCBI Taxonomy" id="44933"/>
    <lineage>
        <taxon>Bacteria</taxon>
        <taxon>Pseudomonadati</taxon>
        <taxon>Pseudomonadota</taxon>
        <taxon>Gammaproteobacteria</taxon>
        <taxon>Oceanospirillales</taxon>
        <taxon>Halomonadaceae</taxon>
        <taxon>Halomonas</taxon>
    </lineage>
</organism>
<dbReference type="EMBL" id="BJXU01000155">
    <property type="protein sequence ID" value="GEN25577.1"/>
    <property type="molecule type" value="Genomic_DNA"/>
</dbReference>
<reference evidence="2 3" key="1">
    <citation type="submission" date="2016-11" db="EMBL/GenBank/DDBJ databases">
        <authorList>
            <person name="Jaros S."/>
            <person name="Januszkiewicz K."/>
            <person name="Wedrychowicz H."/>
        </authorList>
    </citation>
    <scope>NUCLEOTIDE SEQUENCE [LARGE SCALE GENOMIC DNA]</scope>
    <source>
        <strain evidence="2 3">DSM 4740</strain>
    </source>
</reference>
<dbReference type="Proteomes" id="UP000184123">
    <property type="component" value="Unassembled WGS sequence"/>
</dbReference>
<dbReference type="Pfam" id="PF09981">
    <property type="entry name" value="DUF2218"/>
    <property type="match status" value="1"/>
</dbReference>
<reference evidence="1 4" key="2">
    <citation type="submission" date="2019-07" db="EMBL/GenBank/DDBJ databases">
        <title>Whole genome shotgun sequence of Halomonas cupida NBRC 102219.</title>
        <authorList>
            <person name="Hosoyama A."/>
            <person name="Uohara A."/>
            <person name="Ohji S."/>
            <person name="Ichikawa N."/>
        </authorList>
    </citation>
    <scope>NUCLEOTIDE SEQUENCE [LARGE SCALE GENOMIC DNA]</scope>
    <source>
        <strain evidence="1 4">NBRC 102219</strain>
    </source>
</reference>